<feature type="region of interest" description="Disordered" evidence="1">
    <location>
        <begin position="69"/>
        <end position="98"/>
    </location>
</feature>
<proteinExistence type="predicted"/>
<dbReference type="AlphaFoldDB" id="A0A9N7Z3F5"/>
<evidence type="ECO:0000313" key="2">
    <source>
        <dbReference type="EMBL" id="CAB1449880.1"/>
    </source>
</evidence>
<feature type="compositionally biased region" description="Basic residues" evidence="1">
    <location>
        <begin position="78"/>
        <end position="88"/>
    </location>
</feature>
<evidence type="ECO:0000313" key="3">
    <source>
        <dbReference type="Proteomes" id="UP001153269"/>
    </source>
</evidence>
<keyword evidence="3" id="KW-1185">Reference proteome</keyword>
<sequence length="98" mass="10726">MPFTPYILLPSHVPPPTHEIWAMDDSSVASLTASPGTWRPARRGHVARLGAGLHALAAVSKVTRQALAWSQSVEPRPKIKRQPGRRGGNKGQMKREKS</sequence>
<reference evidence="2" key="1">
    <citation type="submission" date="2020-03" db="EMBL/GenBank/DDBJ databases">
        <authorList>
            <person name="Weist P."/>
        </authorList>
    </citation>
    <scope>NUCLEOTIDE SEQUENCE</scope>
</reference>
<organism evidence="2 3">
    <name type="scientific">Pleuronectes platessa</name>
    <name type="common">European plaice</name>
    <dbReference type="NCBI Taxonomy" id="8262"/>
    <lineage>
        <taxon>Eukaryota</taxon>
        <taxon>Metazoa</taxon>
        <taxon>Chordata</taxon>
        <taxon>Craniata</taxon>
        <taxon>Vertebrata</taxon>
        <taxon>Euteleostomi</taxon>
        <taxon>Actinopterygii</taxon>
        <taxon>Neopterygii</taxon>
        <taxon>Teleostei</taxon>
        <taxon>Neoteleostei</taxon>
        <taxon>Acanthomorphata</taxon>
        <taxon>Carangaria</taxon>
        <taxon>Pleuronectiformes</taxon>
        <taxon>Pleuronectoidei</taxon>
        <taxon>Pleuronectidae</taxon>
        <taxon>Pleuronectes</taxon>
    </lineage>
</organism>
<protein>
    <submittedName>
        <fullName evidence="2">Uncharacterized protein</fullName>
    </submittedName>
</protein>
<comment type="caution">
    <text evidence="2">The sequence shown here is derived from an EMBL/GenBank/DDBJ whole genome shotgun (WGS) entry which is preliminary data.</text>
</comment>
<evidence type="ECO:0000256" key="1">
    <source>
        <dbReference type="SAM" id="MobiDB-lite"/>
    </source>
</evidence>
<dbReference type="Proteomes" id="UP001153269">
    <property type="component" value="Unassembled WGS sequence"/>
</dbReference>
<dbReference type="EMBL" id="CADEAL010004031">
    <property type="protein sequence ID" value="CAB1449880.1"/>
    <property type="molecule type" value="Genomic_DNA"/>
</dbReference>
<gene>
    <name evidence="2" type="ORF">PLEPLA_LOCUS37566</name>
</gene>
<accession>A0A9N7Z3F5</accession>
<name>A0A9N7Z3F5_PLEPL</name>